<organism evidence="2 3">
    <name type="scientific">Rhynchophorus ferrugineus</name>
    <name type="common">Red palm weevil</name>
    <name type="synonym">Curculio ferrugineus</name>
    <dbReference type="NCBI Taxonomy" id="354439"/>
    <lineage>
        <taxon>Eukaryota</taxon>
        <taxon>Metazoa</taxon>
        <taxon>Ecdysozoa</taxon>
        <taxon>Arthropoda</taxon>
        <taxon>Hexapoda</taxon>
        <taxon>Insecta</taxon>
        <taxon>Pterygota</taxon>
        <taxon>Neoptera</taxon>
        <taxon>Endopterygota</taxon>
        <taxon>Coleoptera</taxon>
        <taxon>Polyphaga</taxon>
        <taxon>Cucujiformia</taxon>
        <taxon>Curculionidae</taxon>
        <taxon>Dryophthorinae</taxon>
        <taxon>Rhynchophorus</taxon>
    </lineage>
</organism>
<accession>A0A834I336</accession>
<feature type="compositionally biased region" description="Pro residues" evidence="1">
    <location>
        <begin position="100"/>
        <end position="113"/>
    </location>
</feature>
<sequence length="126" mass="13946">MISFCGLLQKIKQTYDRERLIAARLVVEQLARRRGNERSQRSSDSSYGCGNDGLTNEGGVFPGGPPAYTEYYMEPPPKYDEVLKITVTDIVIAQQRPDSSIPPPNLPAAPPPYTITLTSTNETSNR</sequence>
<gene>
    <name evidence="2" type="ORF">GWI33_015964</name>
</gene>
<dbReference type="AlphaFoldDB" id="A0A834I336"/>
<evidence type="ECO:0000313" key="2">
    <source>
        <dbReference type="EMBL" id="KAF7271118.1"/>
    </source>
</evidence>
<feature type="region of interest" description="Disordered" evidence="1">
    <location>
        <begin position="31"/>
        <end position="62"/>
    </location>
</feature>
<keyword evidence="3" id="KW-1185">Reference proteome</keyword>
<reference evidence="2" key="1">
    <citation type="submission" date="2020-08" db="EMBL/GenBank/DDBJ databases">
        <title>Genome sequencing and assembly of the red palm weevil Rhynchophorus ferrugineus.</title>
        <authorList>
            <person name="Dias G.B."/>
            <person name="Bergman C.M."/>
            <person name="Manee M."/>
        </authorList>
    </citation>
    <scope>NUCLEOTIDE SEQUENCE</scope>
    <source>
        <strain evidence="2">AA-2017</strain>
        <tissue evidence="2">Whole larva</tissue>
    </source>
</reference>
<feature type="compositionally biased region" description="Basic and acidic residues" evidence="1">
    <location>
        <begin position="31"/>
        <end position="41"/>
    </location>
</feature>
<dbReference type="OrthoDB" id="6780417at2759"/>
<proteinExistence type="predicted"/>
<comment type="caution">
    <text evidence="2">The sequence shown here is derived from an EMBL/GenBank/DDBJ whole genome shotgun (WGS) entry which is preliminary data.</text>
</comment>
<evidence type="ECO:0000256" key="1">
    <source>
        <dbReference type="SAM" id="MobiDB-lite"/>
    </source>
</evidence>
<name>A0A834I336_RHYFE</name>
<protein>
    <submittedName>
        <fullName evidence="2">Uncharacterized protein</fullName>
    </submittedName>
</protein>
<dbReference type="EMBL" id="JAACXV010014015">
    <property type="protein sequence ID" value="KAF7271118.1"/>
    <property type="molecule type" value="Genomic_DNA"/>
</dbReference>
<evidence type="ECO:0000313" key="3">
    <source>
        <dbReference type="Proteomes" id="UP000625711"/>
    </source>
</evidence>
<feature type="compositionally biased region" description="Polar residues" evidence="1">
    <location>
        <begin position="115"/>
        <end position="126"/>
    </location>
</feature>
<feature type="region of interest" description="Disordered" evidence="1">
    <location>
        <begin position="96"/>
        <end position="126"/>
    </location>
</feature>
<dbReference type="Proteomes" id="UP000625711">
    <property type="component" value="Unassembled WGS sequence"/>
</dbReference>